<comment type="catalytic activity">
    <reaction evidence="14 17">
        <text>L-leucine + 2-oxoglutarate = 4-methyl-2-oxopentanoate + L-glutamate</text>
        <dbReference type="Rhea" id="RHEA:18321"/>
        <dbReference type="ChEBI" id="CHEBI:16810"/>
        <dbReference type="ChEBI" id="CHEBI:17865"/>
        <dbReference type="ChEBI" id="CHEBI:29985"/>
        <dbReference type="ChEBI" id="CHEBI:57427"/>
        <dbReference type="EC" id="2.6.1.42"/>
    </reaction>
</comment>
<dbReference type="NCBIfam" id="NF009897">
    <property type="entry name" value="PRK13357.1"/>
    <property type="match status" value="1"/>
</dbReference>
<keyword evidence="9 17" id="KW-0808">Transferase</keyword>
<keyword evidence="11 17" id="KW-0100">Branched-chain amino acid biosynthesis</keyword>
<evidence type="ECO:0000256" key="6">
    <source>
        <dbReference type="ARBA" id="ARBA00009320"/>
    </source>
</evidence>
<dbReference type="InterPro" id="IPR001544">
    <property type="entry name" value="Aminotrans_IV"/>
</dbReference>
<evidence type="ECO:0000256" key="4">
    <source>
        <dbReference type="ARBA" id="ARBA00004931"/>
    </source>
</evidence>
<dbReference type="InterPro" id="IPR043132">
    <property type="entry name" value="BCAT-like_C"/>
</dbReference>
<comment type="catalytic activity">
    <reaction evidence="13 17">
        <text>L-isoleucine + 2-oxoglutarate = (S)-3-methyl-2-oxopentanoate + L-glutamate</text>
        <dbReference type="Rhea" id="RHEA:24801"/>
        <dbReference type="ChEBI" id="CHEBI:16810"/>
        <dbReference type="ChEBI" id="CHEBI:29985"/>
        <dbReference type="ChEBI" id="CHEBI:35146"/>
        <dbReference type="ChEBI" id="CHEBI:58045"/>
        <dbReference type="EC" id="2.6.1.42"/>
    </reaction>
</comment>
<dbReference type="InterPro" id="IPR005786">
    <property type="entry name" value="B_amino_transII"/>
</dbReference>
<organism evidence="18 19">
    <name type="scientific">Pendulispora albinea</name>
    <dbReference type="NCBI Taxonomy" id="2741071"/>
    <lineage>
        <taxon>Bacteria</taxon>
        <taxon>Pseudomonadati</taxon>
        <taxon>Myxococcota</taxon>
        <taxon>Myxococcia</taxon>
        <taxon>Myxococcales</taxon>
        <taxon>Sorangiineae</taxon>
        <taxon>Pendulisporaceae</taxon>
        <taxon>Pendulispora</taxon>
    </lineage>
</organism>
<sequence length="369" mass="40338">MTSSLSFSKIPHPQPTSAERLAEILAKPGFGRHFTDHMVTIRWNESQGWHDAKVEAHRPLELSPSASVLHYGQAIFEGLKAYRQPDKSIATFRPLANAERFRASARRMAMPELPDDLFLGSLRELVAIDTRWVPDANEESLYFRPFMIATEASLGVRPSKEYLYVLIASPAGAYFSGGLKPVSVWLCTEYVRAAPGGTGAAKFAGNYAASLLAQAQAAERGCDQVVWLDAIERRWIEEMGGMNLFFVFGSGKSAKVVTPELTGALLPGVTRSSILRLASDLGYGAEERRISTDEWKQKTASGELTEVFACGTAAVVTPVGRAKHAGGEFTIGTGDTGKVTAHIRERLTSIQRGTSPDPHNWIHQLLPPR</sequence>
<dbReference type="EC" id="2.6.1.42" evidence="17"/>
<protein>
    <recommendedName>
        <fullName evidence="17">Branched-chain-amino-acid aminotransferase</fullName>
        <ecNumber evidence="17">2.6.1.42</ecNumber>
    </recommendedName>
</protein>
<accession>A0ABZ2M5M6</accession>
<dbReference type="InterPro" id="IPR033939">
    <property type="entry name" value="BCAT_family"/>
</dbReference>
<dbReference type="SUPFAM" id="SSF56752">
    <property type="entry name" value="D-aminoacid aminotransferase-like PLP-dependent enzymes"/>
    <property type="match status" value="1"/>
</dbReference>
<evidence type="ECO:0000256" key="7">
    <source>
        <dbReference type="ARBA" id="ARBA00022576"/>
    </source>
</evidence>
<comment type="cofactor">
    <cofactor evidence="1 16">
        <name>pyridoxal 5'-phosphate</name>
        <dbReference type="ChEBI" id="CHEBI:597326"/>
    </cofactor>
</comment>
<evidence type="ECO:0000256" key="15">
    <source>
        <dbReference type="RuleBase" id="RU004106"/>
    </source>
</evidence>
<evidence type="ECO:0000256" key="14">
    <source>
        <dbReference type="ARBA" id="ARBA00049229"/>
    </source>
</evidence>
<evidence type="ECO:0000256" key="5">
    <source>
        <dbReference type="ARBA" id="ARBA00005072"/>
    </source>
</evidence>
<dbReference type="InterPro" id="IPR018300">
    <property type="entry name" value="Aminotrans_IV_CS"/>
</dbReference>
<keyword evidence="19" id="KW-1185">Reference proteome</keyword>
<dbReference type="PIRSF" id="PIRSF006468">
    <property type="entry name" value="BCAT1"/>
    <property type="match status" value="1"/>
</dbReference>
<evidence type="ECO:0000313" key="18">
    <source>
        <dbReference type="EMBL" id="WXB18115.1"/>
    </source>
</evidence>
<reference evidence="18 19" key="1">
    <citation type="submission" date="2021-12" db="EMBL/GenBank/DDBJ databases">
        <title>Discovery of the Pendulisporaceae a myxobacterial family with distinct sporulation behavior and unique specialized metabolism.</title>
        <authorList>
            <person name="Garcia R."/>
            <person name="Popoff A."/>
            <person name="Bader C.D."/>
            <person name="Loehr J."/>
            <person name="Walesch S."/>
            <person name="Walt C."/>
            <person name="Boldt J."/>
            <person name="Bunk B."/>
            <person name="Haeckl F.J.F.P.J."/>
            <person name="Gunesch A.P."/>
            <person name="Birkelbach J."/>
            <person name="Nuebel U."/>
            <person name="Pietschmann T."/>
            <person name="Bach T."/>
            <person name="Mueller R."/>
        </authorList>
    </citation>
    <scope>NUCLEOTIDE SEQUENCE [LARGE SCALE GENOMIC DNA]</scope>
    <source>
        <strain evidence="18 19">MSr11954</strain>
    </source>
</reference>
<evidence type="ECO:0000313" key="19">
    <source>
        <dbReference type="Proteomes" id="UP001370348"/>
    </source>
</evidence>
<dbReference type="PROSITE" id="PS00770">
    <property type="entry name" value="AA_TRANSFER_CLASS_4"/>
    <property type="match status" value="1"/>
</dbReference>
<comment type="pathway">
    <text evidence="3">Amino-acid biosynthesis; L-isoleucine biosynthesis; L-isoleucine from 2-oxobutanoate: step 4/4.</text>
</comment>
<dbReference type="Pfam" id="PF01063">
    <property type="entry name" value="Aminotran_4"/>
    <property type="match status" value="1"/>
</dbReference>
<keyword evidence="7 17" id="KW-0032">Aminotransferase</keyword>
<evidence type="ECO:0000256" key="10">
    <source>
        <dbReference type="ARBA" id="ARBA00022898"/>
    </source>
</evidence>
<dbReference type="Gene3D" id="3.20.10.10">
    <property type="entry name" value="D-amino Acid Aminotransferase, subunit A, domain 2"/>
    <property type="match status" value="1"/>
</dbReference>
<evidence type="ECO:0000256" key="16">
    <source>
        <dbReference type="RuleBase" id="RU004516"/>
    </source>
</evidence>
<evidence type="ECO:0000256" key="13">
    <source>
        <dbReference type="ARBA" id="ARBA00048798"/>
    </source>
</evidence>
<dbReference type="NCBIfam" id="TIGR01123">
    <property type="entry name" value="ilvE_II"/>
    <property type="match status" value="1"/>
</dbReference>
<dbReference type="InterPro" id="IPR036038">
    <property type="entry name" value="Aminotransferase-like"/>
</dbReference>
<comment type="function">
    <text evidence="2">Acts on leucine, isoleucine and valine.</text>
</comment>
<evidence type="ECO:0000256" key="9">
    <source>
        <dbReference type="ARBA" id="ARBA00022679"/>
    </source>
</evidence>
<keyword evidence="10 16" id="KW-0663">Pyridoxal phosphate</keyword>
<evidence type="ECO:0000256" key="2">
    <source>
        <dbReference type="ARBA" id="ARBA00003109"/>
    </source>
</evidence>
<proteinExistence type="inferred from homology"/>
<name>A0ABZ2M5M6_9BACT</name>
<keyword evidence="8 17" id="KW-0028">Amino-acid biosynthesis</keyword>
<evidence type="ECO:0000256" key="1">
    <source>
        <dbReference type="ARBA" id="ARBA00001933"/>
    </source>
</evidence>
<dbReference type="GO" id="GO:0004084">
    <property type="term" value="F:branched-chain-amino-acid transaminase activity"/>
    <property type="evidence" value="ECO:0007669"/>
    <property type="project" value="UniProtKB-EC"/>
</dbReference>
<dbReference type="PANTHER" id="PTHR11825:SF44">
    <property type="entry name" value="BRANCHED-CHAIN-AMINO-ACID AMINOTRANSFERASE"/>
    <property type="match status" value="1"/>
</dbReference>
<dbReference type="EMBL" id="CP089984">
    <property type="protein sequence ID" value="WXB18115.1"/>
    <property type="molecule type" value="Genomic_DNA"/>
</dbReference>
<evidence type="ECO:0000256" key="17">
    <source>
        <dbReference type="RuleBase" id="RU004517"/>
    </source>
</evidence>
<dbReference type="CDD" id="cd01557">
    <property type="entry name" value="BCAT_beta_family"/>
    <property type="match status" value="1"/>
</dbReference>
<evidence type="ECO:0000256" key="11">
    <source>
        <dbReference type="ARBA" id="ARBA00023304"/>
    </source>
</evidence>
<dbReference type="InterPro" id="IPR043131">
    <property type="entry name" value="BCAT-like_N"/>
</dbReference>
<dbReference type="RefSeq" id="WP_394827756.1">
    <property type="nucleotide sequence ID" value="NZ_CP089984.1"/>
</dbReference>
<gene>
    <name evidence="18" type="ORF">LZC94_12745</name>
</gene>
<dbReference type="PANTHER" id="PTHR11825">
    <property type="entry name" value="SUBGROUP IIII AMINOTRANSFERASE"/>
    <property type="match status" value="1"/>
</dbReference>
<comment type="similarity">
    <text evidence="6 15">Belongs to the class-IV pyridoxal-phosphate-dependent aminotransferase family.</text>
</comment>
<comment type="pathway">
    <text evidence="4">Amino-acid biosynthesis; L-valine biosynthesis; L-valine from pyruvate: step 4/4.</text>
</comment>
<evidence type="ECO:0000256" key="3">
    <source>
        <dbReference type="ARBA" id="ARBA00004824"/>
    </source>
</evidence>
<comment type="pathway">
    <text evidence="5">Amino-acid biosynthesis; L-leucine biosynthesis; L-leucine from 3-methyl-2-oxobutanoate: step 4/4.</text>
</comment>
<dbReference type="Proteomes" id="UP001370348">
    <property type="component" value="Chromosome"/>
</dbReference>
<dbReference type="Gene3D" id="3.30.470.10">
    <property type="match status" value="1"/>
</dbReference>
<evidence type="ECO:0000256" key="12">
    <source>
        <dbReference type="ARBA" id="ARBA00048212"/>
    </source>
</evidence>
<comment type="catalytic activity">
    <reaction evidence="12 17">
        <text>L-valine + 2-oxoglutarate = 3-methyl-2-oxobutanoate + L-glutamate</text>
        <dbReference type="Rhea" id="RHEA:24813"/>
        <dbReference type="ChEBI" id="CHEBI:11851"/>
        <dbReference type="ChEBI" id="CHEBI:16810"/>
        <dbReference type="ChEBI" id="CHEBI:29985"/>
        <dbReference type="ChEBI" id="CHEBI:57762"/>
        <dbReference type="EC" id="2.6.1.42"/>
    </reaction>
</comment>
<evidence type="ECO:0000256" key="8">
    <source>
        <dbReference type="ARBA" id="ARBA00022605"/>
    </source>
</evidence>